<comment type="caution">
    <text evidence="2">The sequence shown here is derived from an EMBL/GenBank/DDBJ whole genome shotgun (WGS) entry which is preliminary data.</text>
</comment>
<sequence length="103" mass="11678">MMIEDVIKKSILPLAFILFWFWIVSTIMKVSGKTDLFWWIFLSGLPFGIHKMRLILIPKGMDITATLGMAALSVIIGALIGSIMIPVYVIRAVYVFLRYIIGK</sequence>
<feature type="transmembrane region" description="Helical" evidence="1">
    <location>
        <begin position="12"/>
        <end position="30"/>
    </location>
</feature>
<organism evidence="2 3">
    <name type="scientific">[Ruminococcus] torques</name>
    <dbReference type="NCBI Taxonomy" id="33039"/>
    <lineage>
        <taxon>Bacteria</taxon>
        <taxon>Bacillati</taxon>
        <taxon>Bacillota</taxon>
        <taxon>Clostridia</taxon>
        <taxon>Lachnospirales</taxon>
        <taxon>Lachnospiraceae</taxon>
        <taxon>Mediterraneibacter</taxon>
    </lineage>
</organism>
<proteinExistence type="predicted"/>
<dbReference type="RefSeq" id="WP_129794752.1">
    <property type="nucleotide sequence ID" value="NZ_RCYR01000005.1"/>
</dbReference>
<protein>
    <submittedName>
        <fullName evidence="2">MFS transporter</fullName>
    </submittedName>
</protein>
<evidence type="ECO:0000256" key="1">
    <source>
        <dbReference type="SAM" id="Phobius"/>
    </source>
</evidence>
<name>A0A4Q5C955_9FIRM</name>
<accession>A0A4Q5C955</accession>
<feature type="transmembrane region" description="Helical" evidence="1">
    <location>
        <begin position="36"/>
        <end position="56"/>
    </location>
</feature>
<dbReference type="AlphaFoldDB" id="A0A4Q5C955"/>
<keyword evidence="1" id="KW-1133">Transmembrane helix</keyword>
<dbReference type="EMBL" id="RCYR01000005">
    <property type="protein sequence ID" value="RYS81053.1"/>
    <property type="molecule type" value="Genomic_DNA"/>
</dbReference>
<dbReference type="Proteomes" id="UP000292665">
    <property type="component" value="Unassembled WGS sequence"/>
</dbReference>
<evidence type="ECO:0000313" key="3">
    <source>
        <dbReference type="Proteomes" id="UP000292665"/>
    </source>
</evidence>
<keyword evidence="1" id="KW-0812">Transmembrane</keyword>
<gene>
    <name evidence="2" type="ORF">EAI93_04295</name>
</gene>
<evidence type="ECO:0000313" key="2">
    <source>
        <dbReference type="EMBL" id="RYS81053.1"/>
    </source>
</evidence>
<dbReference type="Pfam" id="PF19517">
    <property type="entry name" value="DUF6050"/>
    <property type="match status" value="1"/>
</dbReference>
<dbReference type="InterPro" id="IPR046113">
    <property type="entry name" value="DUF6050"/>
</dbReference>
<feature type="transmembrane region" description="Helical" evidence="1">
    <location>
        <begin position="68"/>
        <end position="90"/>
    </location>
</feature>
<keyword evidence="1" id="KW-0472">Membrane</keyword>
<reference evidence="2 3" key="1">
    <citation type="journal article" date="2019" name="Science, e1252229">
        <title>Invertible promoters mediate bacterial phase variation, antibiotic resistance, and host adaptation in the gut.</title>
        <authorList>
            <person name="Jiang X."/>
            <person name="Hall A.B."/>
            <person name="Arthur T.D."/>
            <person name="Plichta D.R."/>
            <person name="Covington C.T."/>
            <person name="Poyet M."/>
            <person name="Crothers J."/>
            <person name="Moses P.L."/>
            <person name="Tolonen A.C."/>
            <person name="Vlamakis H."/>
            <person name="Alm E.J."/>
            <person name="Xavier R.J."/>
        </authorList>
    </citation>
    <scope>NUCLEOTIDE SEQUENCE [LARGE SCALE GENOMIC DNA]</scope>
    <source>
        <strain evidence="3">aa_0143</strain>
    </source>
</reference>